<keyword evidence="2" id="KW-0812">Transmembrane</keyword>
<evidence type="ECO:0000256" key="1">
    <source>
        <dbReference type="SAM" id="MobiDB-lite"/>
    </source>
</evidence>
<evidence type="ECO:0000313" key="5">
    <source>
        <dbReference type="EMBL" id="CEO50167.1"/>
    </source>
</evidence>
<evidence type="ECO:0000256" key="2">
    <source>
        <dbReference type="SAM" id="Phobius"/>
    </source>
</evidence>
<evidence type="ECO:0000259" key="3">
    <source>
        <dbReference type="Pfam" id="PF21678"/>
    </source>
</evidence>
<dbReference type="GO" id="GO:0016020">
    <property type="term" value="C:membrane"/>
    <property type="evidence" value="ECO:0007669"/>
    <property type="project" value="InterPro"/>
</dbReference>
<feature type="compositionally biased region" description="Basic and acidic residues" evidence="1">
    <location>
        <begin position="2944"/>
        <end position="2958"/>
    </location>
</feature>
<dbReference type="PANTHER" id="PTHR32085">
    <property type="entry name" value="PROTEIN CSF1"/>
    <property type="match status" value="1"/>
</dbReference>
<sequence>MSAVAEAAISVRDDPIPPFNYEFVIFLLICSILSIFFLNYFNRLFASIASYGIRTWTWHQYRVYFDVSALQISLLGGRIFFTGLRYHGPNETFLVQSGYVTWRYWFRHVREVDILSDGQPADLSTSSVDKNSKLPCRINVDLIGVEWFVYNRGPAYDSILSGLTNSAPPDVERHSSSTDHNGDQDKSGVRSRIPRRGSNGGHDPLLVPGNHNTSLDGGARAENGKSLEGTRPTRDRSTSVSGSSDAQETKPKKASDLPFLLQLFPIHVNCRKAAAVIGNQNTKGVLIVKADAVNADIDASETKTVDPYRQTFKVQFEHPVIEMKDNEDYQEDQASRATHPNAGEVQEPHIMDVFFRKAFIFAHIFRRITSCFRPAVLEPSSEEHELIGRGRTRVPGSKQWQGLSRYLDDQDEDDMARWSSIEYAADTTVLDSPAATMTIYWDSVGKVTAQAVQQRNASKLSPYINGVDPPAWGMHFSIQGGAVSYGPWTDRLRADLQRVFFPSLCKDASPTLPLEVGAWRVPTQFELFVDLEDTVVMRVPFREESKNWRWRGQEPQPKQPNKAKTRSKPKKDNKTEAAPARQAAYLEITVPKDSTVSYLMDMVASTSGYSNSLDLDLRSTELRSTVNNDILWQSGPLKVSCDLSNPLSWNTLRTWQFDINFDDLRLYILRDHVFLLTDLINDWAAGPPADYLTFTPFIYRINLKLAKPKFYLNVNDCNIIDNPTNHDDNGYIVLSSPLLTAETSIPIDKYRPEKNVIPFDVKADILDLMFHTPQWNTQATFVKSDELGRVHGLELGGKYHYYTTTSPSNTDTLTLNIYGREPHAYIYGFVIRYILLLKDNYFGDYVHFHTLDEYQDQLQRKELNSTIDQAPVKKSNDTDIILSIKADNPHVMIPTNIYSSSRYVQAELATVSLDLRITNYIMDMELSLSPVSLSLGSPEIALDSPNVSYSNTQMFIDGARVFGHRLMGLPPAEPTYLCNWDVNVGAVSGELTADFLSALAHGASALGLTFDDVENALIPYSSIVFDDVTFARVSVETVNLWLHVEEAAFLISTDDIDVAFNDWARSHYSKKLEVLVPNLRVSCVDAESAARHKSRHHHPVETDAYFQTDIRLGSIKRHLDFSEKRRLQQELLRKEDQRTNRTPFLFIPEHLSEYLPEPTDPPAQCVPMPPAPLLESELGSGSSWKASISRATPNLARKSSFLSLSDSSVRRSRSRNERAASPRYASQTKKGDSSAKRPWLEAGNRADSPSSSFNSIFSPGGGESVFEDYQQSSAVAFSSQYLEPHFGLKGIRPDTRETPSQNDSGKGEQEDFLSNTVAELGDIDPNSLDEDHFYDSILVEFPAGLSGFFNPDAIKYATSLLDAILPTDPEDILDSLQSAPMGKISDLLERQDARGSINDILLRLPKADIRFLHSSTLDSSDLPQEEQDQYDISIASVALVTRTVKDWGLLTYKEDESSKTSLRLEVGLAEVSAAERMSTLQEPQAAMRVRIDKVLVSVGAKDLTYFDADIGSVVGSTSSGKIEYLASLIHRTGSLAVDLGKLVQSTVTRHESRLKYFTYRLLEEGHLTNDPSFLVRPSAVLRSAKGHLRTFDSWKLSMRLRQIWDTMDEDARFQVVDGMCRDVPAVPSDAVDLVITAFQRWRSWDLGDVSEALFLRHIFPVLEKGDAEVPHIEYPVLGAFRLAELQLVLDPGPKENKIALMDLAARLDKKIAGSSELLPEVDCPDGPLIILNLCCKEASIHLNWELCELAEDILRLYNRNQAREMPKVEVEKKEIQPKQSSPIGVHIVLEVTKASTHVETINLNAKSVLTGFRTSALFYDNNEEPRSISAMIHCETLKSELHNRLQLLGFFHLWQPSVFISYEMLPTEDTPILTVKSMASCQGLQLAIKQDPIGLMEVIDLLLRDEISHLLRVQAQAPSQPKPKQDSQEDVKMADRFSNAKINVVMFLDKYSISVSLLQSLTYKISGAVARATCAANVGRDLVFDFDIKENSHEMQIDVRNKPKSISLLQIPPTNGRITSQFQQSDHVLTVLSSVQPMHLDASAVYSLLTALNRPQISSAIHDIQAQAKVIQRQITDTFGSDSSRTENSEVEKESSYNMVYNVHLTFEGLQVYTITPLNSAIEPSAQVLFFLDRVHLQASNRHEANGPILKYPELHINLQQIGLDIARGRKDAMRSCGSFGAGITISASSRHGEDGEEDWAFNFKSPELGISLSPETVSTVVAVVGYLREKIKDLDTSRELDYLRKLRQSKPKITIEDRPLEDDDNETDIIESVLGVFVYNFELQNIRAYWLAAGESNSNSKDEEDLVLLIKMIEFGTRTKKSARLAIEGFQLQTVPPGQDKQLRSLHSALLPEVIFNIAYVSTANARRMAFQAVGQSLDLRLTPGFIVPAANLIDSILLSAKNVQEAYSDWGETPVEIKKTDEQPATQQTWNLFGKKRLESLLIDADFAGAVVQVSSKRNFSNTARSSKLGRPSLAGKYGQFNADDTGSGAELRTPGLAWKIEFRDNGHDDPILSGEININASSNILYPSVVPLIMDMVSSVKEVVANDGDDSTPSTPNTVTPKSQKSGDEENILTTDPSAVLGRVQLNLGLRICKQEFSLSCQPIARVAAMARFDNIYFTANTVNSLEQGNFFAISGTFTNLQASVQHVYSRESTGSFDLETITLSFMNSKHVSGTSGVSAILNVSPMRISVNARQVQDFLLFREIWYPEDLRKGDSPEVAKLVTETSQGHLVQRYQQVAATAAFPWTATISIAALDVSVDMGQSIGKSVFEIKDFWVSSKKTSDWEQNLCLGFKKIGIDCAGRLSGFITLQDFKLRTLIHWPNRAEALNSTPLVQASLGFNTLRLKVAFDYQAFLVADITSLEFLMYNVRENGGDRLVAMLEGDAVQVFGTTTSSAQFVSLYRAFKRFAQERKANFESSLEEIEKFMKRKTSVGRFTSQTSDREPPPKVPKEDTLSKSPISLDTDVVVALKALNLGLFPSTFSDNQLFKIEALNASARFAASFEDRRIHSLLKLTLGQLRIGLAGVRSSEAPKTLNELSVNDVVQRATGSRGGTILKVPQVSAVMETWQKPNSNSIDYVFKSAFEGKVEVGWNYSRVSYIRGMWAKHSKALEQTWGRELPMAAVKITGVPEGEGEDKDGEQLKITAEVNVPQSKYIYQALEPPIIETPQLRDMGEATPPLEWIGLHRDRLPNLTHQILIVSLLELAGEVEDAYSRILGAS</sequence>
<gene>
    <name evidence="5" type="ORF">BN869_000006224_1</name>
</gene>
<protein>
    <recommendedName>
        <fullName evidence="6">Elongation factor 2</fullName>
    </recommendedName>
</protein>
<feature type="domain" description="Csf1 C-terminal region" evidence="4">
    <location>
        <begin position="2519"/>
        <end position="3222"/>
    </location>
</feature>
<evidence type="ECO:0000259" key="4">
    <source>
        <dbReference type="Pfam" id="PF25038"/>
    </source>
</evidence>
<feature type="region of interest" description="Disordered" evidence="1">
    <location>
        <begin position="167"/>
        <end position="253"/>
    </location>
</feature>
<dbReference type="InterPro" id="IPR056779">
    <property type="entry name" value="Csf1_C"/>
</dbReference>
<feature type="region of interest" description="Disordered" evidence="1">
    <location>
        <begin position="2936"/>
        <end position="2959"/>
    </location>
</feature>
<evidence type="ECO:0008006" key="6">
    <source>
        <dbReference type="Google" id="ProtNLM"/>
    </source>
</evidence>
<feature type="region of interest" description="Disordered" evidence="1">
    <location>
        <begin position="1288"/>
        <end position="1309"/>
    </location>
</feature>
<dbReference type="GO" id="GO:0006113">
    <property type="term" value="P:fermentation"/>
    <property type="evidence" value="ECO:0007669"/>
    <property type="project" value="InterPro"/>
</dbReference>
<dbReference type="Pfam" id="PF25038">
    <property type="entry name" value="Csf1_C"/>
    <property type="match status" value="1"/>
</dbReference>
<feature type="compositionally biased region" description="Basic and acidic residues" evidence="1">
    <location>
        <begin position="1229"/>
        <end position="1239"/>
    </location>
</feature>
<feature type="domain" description="Csf1 N-terminal" evidence="3">
    <location>
        <begin position="233"/>
        <end position="871"/>
    </location>
</feature>
<keyword evidence="2" id="KW-1133">Transmembrane helix</keyword>
<feature type="transmembrane region" description="Helical" evidence="2">
    <location>
        <begin position="63"/>
        <end position="81"/>
    </location>
</feature>
<feature type="region of interest" description="Disordered" evidence="1">
    <location>
        <begin position="2548"/>
        <end position="2577"/>
    </location>
</feature>
<organism evidence="5">
    <name type="scientific">Bionectria ochroleuca</name>
    <name type="common">Gliocladium roseum</name>
    <dbReference type="NCBI Taxonomy" id="29856"/>
    <lineage>
        <taxon>Eukaryota</taxon>
        <taxon>Fungi</taxon>
        <taxon>Dikarya</taxon>
        <taxon>Ascomycota</taxon>
        <taxon>Pezizomycotina</taxon>
        <taxon>Sordariomycetes</taxon>
        <taxon>Hypocreomycetidae</taxon>
        <taxon>Hypocreales</taxon>
        <taxon>Bionectriaceae</taxon>
        <taxon>Clonostachys</taxon>
    </lineage>
</organism>
<reference evidence="5" key="1">
    <citation type="submission" date="2015-01" db="EMBL/GenBank/DDBJ databases">
        <authorList>
            <person name="Durling Mikael"/>
        </authorList>
    </citation>
    <scope>NUCLEOTIDE SEQUENCE</scope>
</reference>
<dbReference type="InterPro" id="IPR029636">
    <property type="entry name" value="Csf1"/>
</dbReference>
<feature type="region of interest" description="Disordered" evidence="1">
    <location>
        <begin position="548"/>
        <end position="579"/>
    </location>
</feature>
<name>A0A0B7K3L0_BIOOC</name>
<feature type="compositionally biased region" description="Polar residues" evidence="1">
    <location>
        <begin position="2554"/>
        <end position="2567"/>
    </location>
</feature>
<feature type="region of interest" description="Disordered" evidence="1">
    <location>
        <begin position="1206"/>
        <end position="1256"/>
    </location>
</feature>
<accession>A0A0B7K3L0</accession>
<dbReference type="PANTHER" id="PTHR32085:SF3">
    <property type="entry name" value="PROTEIN CSF1"/>
    <property type="match status" value="1"/>
</dbReference>
<feature type="region of interest" description="Disordered" evidence="1">
    <location>
        <begin position="1156"/>
        <end position="1179"/>
    </location>
</feature>
<keyword evidence="2" id="KW-0472">Membrane</keyword>
<dbReference type="InterPro" id="IPR048636">
    <property type="entry name" value="Csf1_N"/>
</dbReference>
<dbReference type="EMBL" id="CDPU01000017">
    <property type="protein sequence ID" value="CEO50167.1"/>
    <property type="molecule type" value="Genomic_DNA"/>
</dbReference>
<dbReference type="Pfam" id="PF21678">
    <property type="entry name" value="Csf1_N"/>
    <property type="match status" value="1"/>
</dbReference>
<feature type="compositionally biased region" description="Basic and acidic residues" evidence="1">
    <location>
        <begin position="170"/>
        <end position="188"/>
    </location>
</feature>
<proteinExistence type="predicted"/>
<feature type="transmembrane region" description="Helical" evidence="2">
    <location>
        <begin position="23"/>
        <end position="42"/>
    </location>
</feature>